<protein>
    <submittedName>
        <fullName evidence="2">Uncharacterized protein</fullName>
    </submittedName>
</protein>
<dbReference type="EMBL" id="LAZR01011472">
    <property type="protein sequence ID" value="KKM61494.1"/>
    <property type="molecule type" value="Genomic_DNA"/>
</dbReference>
<feature type="compositionally biased region" description="Basic residues" evidence="1">
    <location>
        <begin position="119"/>
        <end position="136"/>
    </location>
</feature>
<comment type="caution">
    <text evidence="2">The sequence shown here is derived from an EMBL/GenBank/DDBJ whole genome shotgun (WGS) entry which is preliminary data.</text>
</comment>
<accession>A0A0F9IVS8</accession>
<organism evidence="2">
    <name type="scientific">marine sediment metagenome</name>
    <dbReference type="NCBI Taxonomy" id="412755"/>
    <lineage>
        <taxon>unclassified sequences</taxon>
        <taxon>metagenomes</taxon>
        <taxon>ecological metagenomes</taxon>
    </lineage>
</organism>
<dbReference type="AlphaFoldDB" id="A0A0F9IVS8"/>
<name>A0A0F9IVS8_9ZZZZ</name>
<proteinExistence type="predicted"/>
<evidence type="ECO:0000256" key="1">
    <source>
        <dbReference type="SAM" id="MobiDB-lite"/>
    </source>
</evidence>
<gene>
    <name evidence="2" type="ORF">LCGC14_1531100</name>
</gene>
<feature type="compositionally biased region" description="Polar residues" evidence="1">
    <location>
        <begin position="104"/>
        <end position="113"/>
    </location>
</feature>
<evidence type="ECO:0000313" key="2">
    <source>
        <dbReference type="EMBL" id="KKM61494.1"/>
    </source>
</evidence>
<sequence>MKKIGTPSTDAFYDRFAQRVLEKITTHGVEIGYHPLEGPNTLFEFVKSFDPLYRHPIGEAISKLRELAEQLGSRGPTNEWLENLEKAAAWIYLIHNDIERSYLGPTQNRTGSNPNPPRNGRKSKRSKLSRNARKGR</sequence>
<feature type="region of interest" description="Disordered" evidence="1">
    <location>
        <begin position="102"/>
        <end position="136"/>
    </location>
</feature>
<reference evidence="2" key="1">
    <citation type="journal article" date="2015" name="Nature">
        <title>Complex archaea that bridge the gap between prokaryotes and eukaryotes.</title>
        <authorList>
            <person name="Spang A."/>
            <person name="Saw J.H."/>
            <person name="Jorgensen S.L."/>
            <person name="Zaremba-Niedzwiedzka K."/>
            <person name="Martijn J."/>
            <person name="Lind A.E."/>
            <person name="van Eijk R."/>
            <person name="Schleper C."/>
            <person name="Guy L."/>
            <person name="Ettema T.J."/>
        </authorList>
    </citation>
    <scope>NUCLEOTIDE SEQUENCE</scope>
</reference>